<protein>
    <submittedName>
        <fullName evidence="1">Uncharacterized protein</fullName>
    </submittedName>
</protein>
<sequence length="60" mass="6901">MSKTVHGAAFMFEPILSNLFAKVFYKCARMTKLLKESLVDFPDIQMKESKFAELPFQAIL</sequence>
<evidence type="ECO:0000313" key="1">
    <source>
        <dbReference type="EMBL" id="VVB18242.1"/>
    </source>
</evidence>
<dbReference type="EMBL" id="CABITT030000008">
    <property type="protein sequence ID" value="VVB18242.1"/>
    <property type="molecule type" value="Genomic_DNA"/>
</dbReference>
<dbReference type="AlphaFoldDB" id="A0A565CXD4"/>
<comment type="caution">
    <text evidence="1">The sequence shown here is derived from an EMBL/GenBank/DDBJ whole genome shotgun (WGS) entry which is preliminary data.</text>
</comment>
<proteinExistence type="predicted"/>
<gene>
    <name evidence="1" type="ORF">ANE_LOCUS28686</name>
</gene>
<organism evidence="1 2">
    <name type="scientific">Arabis nemorensis</name>
    <dbReference type="NCBI Taxonomy" id="586526"/>
    <lineage>
        <taxon>Eukaryota</taxon>
        <taxon>Viridiplantae</taxon>
        <taxon>Streptophyta</taxon>
        <taxon>Embryophyta</taxon>
        <taxon>Tracheophyta</taxon>
        <taxon>Spermatophyta</taxon>
        <taxon>Magnoliopsida</taxon>
        <taxon>eudicotyledons</taxon>
        <taxon>Gunneridae</taxon>
        <taxon>Pentapetalae</taxon>
        <taxon>rosids</taxon>
        <taxon>malvids</taxon>
        <taxon>Brassicales</taxon>
        <taxon>Brassicaceae</taxon>
        <taxon>Arabideae</taxon>
        <taxon>Arabis</taxon>
    </lineage>
</organism>
<reference evidence="1" key="1">
    <citation type="submission" date="2019-07" db="EMBL/GenBank/DDBJ databases">
        <authorList>
            <person name="Dittberner H."/>
        </authorList>
    </citation>
    <scope>NUCLEOTIDE SEQUENCE [LARGE SCALE GENOMIC DNA]</scope>
</reference>
<keyword evidence="2" id="KW-1185">Reference proteome</keyword>
<evidence type="ECO:0000313" key="2">
    <source>
        <dbReference type="Proteomes" id="UP000489600"/>
    </source>
</evidence>
<name>A0A565CXD4_9BRAS</name>
<dbReference type="Proteomes" id="UP000489600">
    <property type="component" value="Unassembled WGS sequence"/>
</dbReference>
<accession>A0A565CXD4</accession>